<reference evidence="1 2" key="1">
    <citation type="journal article" date="2013" name="Genome Announc.">
        <title>Complete Genome of Bacillus subtilis Myophage Grass.</title>
        <authorList>
            <person name="Miller S.Y."/>
            <person name="Colquhoun J.M."/>
            <person name="Perl A.L."/>
            <person name="Chamakura K.R."/>
            <person name="Kuty Everett G.F."/>
        </authorList>
    </citation>
    <scope>NUCLEOTIDE SEQUENCE [LARGE SCALE GENOMIC DNA]</scope>
</reference>
<evidence type="ECO:0000313" key="2">
    <source>
        <dbReference type="Proteomes" id="UP000017648"/>
    </source>
</evidence>
<accession>U5PY67</accession>
<dbReference type="GeneID" id="17960077"/>
<dbReference type="RefSeq" id="YP_008771519.1">
    <property type="nucleotide sequence ID" value="NC_022771.1"/>
</dbReference>
<name>U5PY67_BPGRA</name>
<organismHost>
    <name type="scientific">Bacillus subtilis</name>
    <dbReference type="NCBI Taxonomy" id="1423"/>
</organismHost>
<gene>
    <name evidence="1" type="ORF">Grass_153</name>
</gene>
<dbReference type="Proteomes" id="UP000017648">
    <property type="component" value="Segment"/>
</dbReference>
<organism evidence="1 2">
    <name type="scientific">Bacillus phage Grass</name>
    <dbReference type="NCBI Taxonomy" id="1406785"/>
    <lineage>
        <taxon>Viruses</taxon>
        <taxon>Duplodnaviria</taxon>
        <taxon>Heunggongvirae</taxon>
        <taxon>Uroviricota</taxon>
        <taxon>Caudoviricetes</taxon>
        <taxon>Herelleviridae</taxon>
        <taxon>Bastillevirinae</taxon>
        <taxon>Nitunavirus</taxon>
        <taxon>Nitunavirus grass</taxon>
    </lineage>
</organism>
<proteinExistence type="predicted"/>
<keyword evidence="2" id="KW-1185">Reference proteome</keyword>
<sequence length="77" mass="9324">MPPQDKNGKYITDCNIVYYFKTVEERIVSKEHQSFEDMQAISDDFYQPYVEMSTRVREEPKKPKFRSLAQVMIRKRK</sequence>
<dbReference type="KEGG" id="vg:17960077"/>
<protein>
    <submittedName>
        <fullName evidence="1">Uncharacterized protein</fullName>
    </submittedName>
</protein>
<evidence type="ECO:0000313" key="1">
    <source>
        <dbReference type="EMBL" id="AGY47418.1"/>
    </source>
</evidence>
<dbReference type="EMBL" id="KF669652">
    <property type="protein sequence ID" value="AGY47418.1"/>
    <property type="molecule type" value="Genomic_DNA"/>
</dbReference>